<proteinExistence type="inferred from homology"/>
<dbReference type="GO" id="GO:0019546">
    <property type="term" value="P:L-arginine deiminase pathway"/>
    <property type="evidence" value="ECO:0007669"/>
    <property type="project" value="TreeGrafter"/>
</dbReference>
<name>A0A2K1PAG0_9BACT</name>
<dbReference type="PANTHER" id="PTHR30409">
    <property type="entry name" value="CARBAMATE KINASE"/>
    <property type="match status" value="1"/>
</dbReference>
<comment type="caution">
    <text evidence="7">The sequence shown here is derived from an EMBL/GenBank/DDBJ whole genome shotgun (WGS) entry which is preliminary data.</text>
</comment>
<dbReference type="GO" id="GO:0005829">
    <property type="term" value="C:cytosol"/>
    <property type="evidence" value="ECO:0007669"/>
    <property type="project" value="TreeGrafter"/>
</dbReference>
<keyword evidence="3 5" id="KW-0418">Kinase</keyword>
<dbReference type="PANTHER" id="PTHR30409:SF1">
    <property type="entry name" value="CARBAMATE KINASE-RELATED"/>
    <property type="match status" value="1"/>
</dbReference>
<dbReference type="InterPro" id="IPR036393">
    <property type="entry name" value="AceGlu_kinase-like_sf"/>
</dbReference>
<dbReference type="InterPro" id="IPR003964">
    <property type="entry name" value="Carb_kinase"/>
</dbReference>
<accession>A0A2K1PAG0</accession>
<dbReference type="Pfam" id="PF00696">
    <property type="entry name" value="AA_kinase"/>
    <property type="match status" value="1"/>
</dbReference>
<evidence type="ECO:0000256" key="4">
    <source>
        <dbReference type="NCBIfam" id="TIGR00746"/>
    </source>
</evidence>
<protein>
    <recommendedName>
        <fullName evidence="4 5">Carbamate kinase</fullName>
    </recommendedName>
</protein>
<evidence type="ECO:0000256" key="1">
    <source>
        <dbReference type="ARBA" id="ARBA00011066"/>
    </source>
</evidence>
<dbReference type="Gene3D" id="3.40.1160.10">
    <property type="entry name" value="Acetylglutamate kinase-like"/>
    <property type="match status" value="1"/>
</dbReference>
<evidence type="ECO:0000256" key="5">
    <source>
        <dbReference type="PIRNR" id="PIRNR000723"/>
    </source>
</evidence>
<dbReference type="CDD" id="cd04235">
    <property type="entry name" value="AAK_CK"/>
    <property type="match status" value="1"/>
</dbReference>
<keyword evidence="2 5" id="KW-0808">Transferase</keyword>
<evidence type="ECO:0000256" key="3">
    <source>
        <dbReference type="ARBA" id="ARBA00022777"/>
    </source>
</evidence>
<dbReference type="InterPro" id="IPR001048">
    <property type="entry name" value="Asp/Glu/Uridylate_kinase"/>
</dbReference>
<dbReference type="EMBL" id="AZRN01000014">
    <property type="protein sequence ID" value="PNR99771.1"/>
    <property type="molecule type" value="Genomic_DNA"/>
</dbReference>
<feature type="domain" description="Aspartate/glutamate/uridylate kinase" evidence="6">
    <location>
        <begin position="4"/>
        <end position="295"/>
    </location>
</feature>
<dbReference type="NCBIfam" id="NF009007">
    <property type="entry name" value="PRK12352.1"/>
    <property type="match status" value="1"/>
</dbReference>
<gene>
    <name evidence="7" type="ORF">X927_04935</name>
</gene>
<dbReference type="FunFam" id="3.40.1160.10:FF:000007">
    <property type="entry name" value="Carbamate kinase"/>
    <property type="match status" value="1"/>
</dbReference>
<dbReference type="AlphaFoldDB" id="A0A2K1PAG0"/>
<reference evidence="7 8" key="1">
    <citation type="submission" date="2013-12" db="EMBL/GenBank/DDBJ databases">
        <title>Comparative genomics of Petrotoga isolates.</title>
        <authorList>
            <person name="Nesbo C.L."/>
            <person name="Charchuk R."/>
            <person name="Chow K."/>
        </authorList>
    </citation>
    <scope>NUCLEOTIDE SEQUENCE [LARGE SCALE GENOMIC DNA]</scope>
    <source>
        <strain evidence="7 8">DSM 14811</strain>
    </source>
</reference>
<dbReference type="NCBIfam" id="TIGR00746">
    <property type="entry name" value="arcC"/>
    <property type="match status" value="1"/>
</dbReference>
<sequence>MTEKLAIVAIGGNALSQPKESPTAENMLKNLENTAKCLVELVKKNYKIVITHGNGPQVGNILVQQDIAKEVIPPFPLDVNGAMTQGYIGYMISQTLKNVLTAEHIEKDVSSLVTQVLVDKNDPAFYNPSKPIGPFYSKEEANALIKEKGWSMVEDAGRGWRRVVPSPEPLEIIEIKAIKKLVRNNNITIAAGGGGIPVIKEGDKLKGVEGVIDKDRASALLAIELDADEFIILTAVEKVFINFNKPNQQTISSMTVNQAIQYMNEGHFSKGSMLPKIEACTNFVLKTGRPALITDLTKLVDALEGKTGTIITK</sequence>
<keyword evidence="8" id="KW-1185">Reference proteome</keyword>
<evidence type="ECO:0000256" key="2">
    <source>
        <dbReference type="ARBA" id="ARBA00022679"/>
    </source>
</evidence>
<comment type="similarity">
    <text evidence="1 5">Belongs to the carbamate kinase family.</text>
</comment>
<dbReference type="SUPFAM" id="SSF53633">
    <property type="entry name" value="Carbamate kinase-like"/>
    <property type="match status" value="1"/>
</dbReference>
<organism evidence="7 8">
    <name type="scientific">Petrotoga mexicana DSM 14811</name>
    <dbReference type="NCBI Taxonomy" id="1122954"/>
    <lineage>
        <taxon>Bacteria</taxon>
        <taxon>Thermotogati</taxon>
        <taxon>Thermotogota</taxon>
        <taxon>Thermotogae</taxon>
        <taxon>Petrotogales</taxon>
        <taxon>Petrotogaceae</taxon>
        <taxon>Petrotoga</taxon>
    </lineage>
</organism>
<dbReference type="PIRSF" id="PIRSF000723">
    <property type="entry name" value="Carbamate_kin"/>
    <property type="match status" value="1"/>
</dbReference>
<dbReference type="GO" id="GO:0008804">
    <property type="term" value="F:carbamate kinase activity"/>
    <property type="evidence" value="ECO:0007669"/>
    <property type="project" value="UniProtKB-UniRule"/>
</dbReference>
<evidence type="ECO:0000313" key="8">
    <source>
        <dbReference type="Proteomes" id="UP000236604"/>
    </source>
</evidence>
<dbReference type="Proteomes" id="UP000236604">
    <property type="component" value="Unassembled WGS sequence"/>
</dbReference>
<dbReference type="RefSeq" id="WP_103076957.1">
    <property type="nucleotide sequence ID" value="NZ_AZRN01000014.1"/>
</dbReference>
<evidence type="ECO:0000313" key="7">
    <source>
        <dbReference type="EMBL" id="PNR99771.1"/>
    </source>
</evidence>
<evidence type="ECO:0000259" key="6">
    <source>
        <dbReference type="Pfam" id="PF00696"/>
    </source>
</evidence>
<dbReference type="PRINTS" id="PR01469">
    <property type="entry name" value="CARBMTKINASE"/>
</dbReference>